<accession>A0ABS1SFE5</accession>
<dbReference type="InterPro" id="IPR014757">
    <property type="entry name" value="Tscrpt_reg_IclR_C"/>
</dbReference>
<feature type="domain" description="HTH iclR-type" evidence="5">
    <location>
        <begin position="86"/>
        <end position="145"/>
    </location>
</feature>
<keyword evidence="3" id="KW-0804">Transcription</keyword>
<dbReference type="InterPro" id="IPR036390">
    <property type="entry name" value="WH_DNA-bd_sf"/>
</dbReference>
<dbReference type="PROSITE" id="PS51078">
    <property type="entry name" value="ICLR_ED"/>
    <property type="match status" value="1"/>
</dbReference>
<dbReference type="InterPro" id="IPR029016">
    <property type="entry name" value="GAF-like_dom_sf"/>
</dbReference>
<dbReference type="Gene3D" id="1.10.10.10">
    <property type="entry name" value="Winged helix-like DNA-binding domain superfamily/Winged helix DNA-binding domain"/>
    <property type="match status" value="1"/>
</dbReference>
<dbReference type="InterPro" id="IPR036388">
    <property type="entry name" value="WH-like_DNA-bd_sf"/>
</dbReference>
<evidence type="ECO:0000256" key="2">
    <source>
        <dbReference type="ARBA" id="ARBA00023125"/>
    </source>
</evidence>
<evidence type="ECO:0000259" key="6">
    <source>
        <dbReference type="PROSITE" id="PS51078"/>
    </source>
</evidence>
<evidence type="ECO:0000313" key="7">
    <source>
        <dbReference type="EMBL" id="MBL3679116.1"/>
    </source>
</evidence>
<comment type="caution">
    <text evidence="7">The sequence shown here is derived from an EMBL/GenBank/DDBJ whole genome shotgun (WGS) entry which is preliminary data.</text>
</comment>
<dbReference type="EMBL" id="QYAC01000003">
    <property type="protein sequence ID" value="MBL3679116.1"/>
    <property type="molecule type" value="Genomic_DNA"/>
</dbReference>
<dbReference type="InterPro" id="IPR005471">
    <property type="entry name" value="Tscrpt_reg_IclR_N"/>
</dbReference>
<feature type="compositionally biased region" description="Polar residues" evidence="4">
    <location>
        <begin position="68"/>
        <end position="85"/>
    </location>
</feature>
<name>A0ABS1SFE5_9MICO</name>
<dbReference type="SMART" id="SM00346">
    <property type="entry name" value="HTH_ICLR"/>
    <property type="match status" value="1"/>
</dbReference>
<dbReference type="Pfam" id="PF01614">
    <property type="entry name" value="IclR_C"/>
    <property type="match status" value="1"/>
</dbReference>
<protein>
    <submittedName>
        <fullName evidence="7">IclR family transcriptional regulator</fullName>
    </submittedName>
</protein>
<evidence type="ECO:0000259" key="5">
    <source>
        <dbReference type="PROSITE" id="PS51077"/>
    </source>
</evidence>
<dbReference type="PROSITE" id="PS51077">
    <property type="entry name" value="HTH_ICLR"/>
    <property type="match status" value="1"/>
</dbReference>
<keyword evidence="2" id="KW-0238">DNA-binding</keyword>
<evidence type="ECO:0000256" key="4">
    <source>
        <dbReference type="SAM" id="MobiDB-lite"/>
    </source>
</evidence>
<evidence type="ECO:0000256" key="1">
    <source>
        <dbReference type="ARBA" id="ARBA00023015"/>
    </source>
</evidence>
<proteinExistence type="predicted"/>
<sequence>MGSSGRVEACGSENIEVAGRRARTGSRAERVAARGPRGVPRSGIFFGVGWSSPVRGRGAQRKGAGAMSSATTKPRSVNRTESGSADSSFERGLRVLSSIADNGSIRAGSIAEELGLPLSTVYRYLRTLREYELVEEHGGFYVTGWRLSEISRHDVSRTRLLELGYAFLQEISAATGETSTLTVRVGTNAVCLRQVESPSVERVAFRLDQLLPLYAGVAQRVLLAHAPQSVIDHVLAERVRTLTERTLPAATLAGELVRIRQEGWGVSRGEYIANALAVSVPVFATGNEVVCSLTVAGPQQRCGSNWIAEARRVVVNAAERFSELLQSGGEYSLAAERG</sequence>
<dbReference type="Pfam" id="PF09339">
    <property type="entry name" value="HTH_IclR"/>
    <property type="match status" value="1"/>
</dbReference>
<feature type="domain" description="IclR-ED" evidence="6">
    <location>
        <begin position="146"/>
        <end position="327"/>
    </location>
</feature>
<dbReference type="PANTHER" id="PTHR30136:SF24">
    <property type="entry name" value="HTH-TYPE TRANSCRIPTIONAL REPRESSOR ALLR"/>
    <property type="match status" value="1"/>
</dbReference>
<evidence type="ECO:0000256" key="3">
    <source>
        <dbReference type="ARBA" id="ARBA00023163"/>
    </source>
</evidence>
<gene>
    <name evidence="7" type="ORF">D3230_07365</name>
</gene>
<keyword evidence="8" id="KW-1185">Reference proteome</keyword>
<dbReference type="Proteomes" id="UP001645859">
    <property type="component" value="Unassembled WGS sequence"/>
</dbReference>
<reference evidence="7 8" key="1">
    <citation type="submission" date="2018-09" db="EMBL/GenBank/DDBJ databases">
        <title>Comparative genomics of Leucobacter spp.</title>
        <authorList>
            <person name="Reis A.C."/>
            <person name="Kolvenbach B.A."/>
            <person name="Corvini P.F.X."/>
            <person name="Nunes O.C."/>
        </authorList>
    </citation>
    <scope>NUCLEOTIDE SEQUENCE [LARGE SCALE GENOMIC DNA]</scope>
    <source>
        <strain evidence="7 8">TAN 31504</strain>
    </source>
</reference>
<evidence type="ECO:0000313" key="8">
    <source>
        <dbReference type="Proteomes" id="UP001645859"/>
    </source>
</evidence>
<dbReference type="InterPro" id="IPR050707">
    <property type="entry name" value="HTH_MetabolicPath_Reg"/>
</dbReference>
<dbReference type="SUPFAM" id="SSF46785">
    <property type="entry name" value="Winged helix' DNA-binding domain"/>
    <property type="match status" value="1"/>
</dbReference>
<feature type="region of interest" description="Disordered" evidence="4">
    <location>
        <begin position="56"/>
        <end position="85"/>
    </location>
</feature>
<dbReference type="PANTHER" id="PTHR30136">
    <property type="entry name" value="HELIX-TURN-HELIX TRANSCRIPTIONAL REGULATOR, ICLR FAMILY"/>
    <property type="match status" value="1"/>
</dbReference>
<keyword evidence="1" id="KW-0805">Transcription regulation</keyword>
<dbReference type="SUPFAM" id="SSF55781">
    <property type="entry name" value="GAF domain-like"/>
    <property type="match status" value="1"/>
</dbReference>
<feature type="compositionally biased region" description="Low complexity" evidence="4">
    <location>
        <begin position="56"/>
        <end position="66"/>
    </location>
</feature>
<organism evidence="7 8">
    <name type="scientific">Leucobacter chromiireducens subsp. solipictus</name>
    <dbReference type="NCBI Taxonomy" id="398235"/>
    <lineage>
        <taxon>Bacteria</taxon>
        <taxon>Bacillati</taxon>
        <taxon>Actinomycetota</taxon>
        <taxon>Actinomycetes</taxon>
        <taxon>Micrococcales</taxon>
        <taxon>Microbacteriaceae</taxon>
        <taxon>Leucobacter</taxon>
    </lineage>
</organism>
<dbReference type="Gene3D" id="3.30.450.40">
    <property type="match status" value="1"/>
</dbReference>